<dbReference type="InterPro" id="IPR022272">
    <property type="entry name" value="Lipocalin_CS"/>
</dbReference>
<dbReference type="EMBL" id="JBHSQI010000001">
    <property type="protein sequence ID" value="MFC6152201.1"/>
    <property type="molecule type" value="Genomic_DNA"/>
</dbReference>
<dbReference type="InterPro" id="IPR022271">
    <property type="entry name" value="Lipocalin_ApoD"/>
</dbReference>
<dbReference type="Proteomes" id="UP001596098">
    <property type="component" value="Unassembled WGS sequence"/>
</dbReference>
<dbReference type="InterPro" id="IPR047202">
    <property type="entry name" value="Lipocalin_Blc-like_dom"/>
</dbReference>
<dbReference type="RefSeq" id="WP_206611406.1">
    <property type="nucleotide sequence ID" value="NZ_CP034929.1"/>
</dbReference>
<proteinExistence type="inferred from homology"/>
<protein>
    <submittedName>
        <fullName evidence="4">Lipocalin family protein</fullName>
    </submittedName>
</protein>
<dbReference type="PROSITE" id="PS00213">
    <property type="entry name" value="LIPOCALIN"/>
    <property type="match status" value="1"/>
</dbReference>
<dbReference type="PRINTS" id="PR01171">
    <property type="entry name" value="BCTLIPOCALIN"/>
</dbReference>
<name>A0ABW1QRU9_9ACTN</name>
<keyword evidence="5" id="KW-1185">Reference proteome</keyword>
<organism evidence="4 5">
    <name type="scientific">Nocardioides yefusunii</name>
    <dbReference type="NCBI Taxonomy" id="2500546"/>
    <lineage>
        <taxon>Bacteria</taxon>
        <taxon>Bacillati</taxon>
        <taxon>Actinomycetota</taxon>
        <taxon>Actinomycetes</taxon>
        <taxon>Propionibacteriales</taxon>
        <taxon>Nocardioidaceae</taxon>
        <taxon>Nocardioides</taxon>
    </lineage>
</organism>
<dbReference type="Pfam" id="PF08212">
    <property type="entry name" value="Lipocalin_2"/>
    <property type="match status" value="1"/>
</dbReference>
<evidence type="ECO:0000313" key="4">
    <source>
        <dbReference type="EMBL" id="MFC6152201.1"/>
    </source>
</evidence>
<dbReference type="InterPro" id="IPR002446">
    <property type="entry name" value="Lipocalin_bac"/>
</dbReference>
<sequence>MSEVGTVTSVDAFDLERYLGLWYEIGRLPLKYQDEESRDVTAQYSLNDDGSVRVDNRCIDGEGKPTQTLAKGSVVEGEVGQLTVNFLPKYLRWLPFTDGDYWVLRLTEDYSVSLVGTPDHAHLWLLARRHELPEAVVEEFLATAREQGFDLTDFTRTQQSGNRVEDGDVED</sequence>
<feature type="domain" description="Lipocalin/cytosolic fatty-acid binding" evidence="3">
    <location>
        <begin position="13"/>
        <end position="159"/>
    </location>
</feature>
<evidence type="ECO:0000256" key="1">
    <source>
        <dbReference type="ARBA" id="ARBA00006889"/>
    </source>
</evidence>
<dbReference type="Gene3D" id="2.40.128.20">
    <property type="match status" value="1"/>
</dbReference>
<dbReference type="SUPFAM" id="SSF50814">
    <property type="entry name" value="Lipocalins"/>
    <property type="match status" value="1"/>
</dbReference>
<comment type="similarity">
    <text evidence="1 2">Belongs to the calycin superfamily. Lipocalin family.</text>
</comment>
<gene>
    <name evidence="4" type="ORF">ACFPWU_00770</name>
</gene>
<comment type="caution">
    <text evidence="4">The sequence shown here is derived from an EMBL/GenBank/DDBJ whole genome shotgun (WGS) entry which is preliminary data.</text>
</comment>
<evidence type="ECO:0000256" key="2">
    <source>
        <dbReference type="PIRNR" id="PIRNR036893"/>
    </source>
</evidence>
<dbReference type="PIRSF" id="PIRSF036893">
    <property type="entry name" value="Lipocalin_ApoD"/>
    <property type="match status" value="1"/>
</dbReference>
<dbReference type="PANTHER" id="PTHR10612">
    <property type="entry name" value="APOLIPOPROTEIN D"/>
    <property type="match status" value="1"/>
</dbReference>
<dbReference type="CDD" id="cd19438">
    <property type="entry name" value="lipocalin_Blc-like"/>
    <property type="match status" value="1"/>
</dbReference>
<reference evidence="5" key="1">
    <citation type="journal article" date="2019" name="Int. J. Syst. Evol. Microbiol.">
        <title>The Global Catalogue of Microorganisms (GCM) 10K type strain sequencing project: providing services to taxonomists for standard genome sequencing and annotation.</title>
        <authorList>
            <consortium name="The Broad Institute Genomics Platform"/>
            <consortium name="The Broad Institute Genome Sequencing Center for Infectious Disease"/>
            <person name="Wu L."/>
            <person name="Ma J."/>
        </authorList>
    </citation>
    <scope>NUCLEOTIDE SEQUENCE [LARGE SCALE GENOMIC DNA]</scope>
    <source>
        <strain evidence="5">DFY28</strain>
    </source>
</reference>
<dbReference type="PANTHER" id="PTHR10612:SF34">
    <property type="entry name" value="APOLIPOPROTEIN D"/>
    <property type="match status" value="1"/>
</dbReference>
<evidence type="ECO:0000313" key="5">
    <source>
        <dbReference type="Proteomes" id="UP001596098"/>
    </source>
</evidence>
<accession>A0ABW1QRU9</accession>
<evidence type="ECO:0000259" key="3">
    <source>
        <dbReference type="Pfam" id="PF08212"/>
    </source>
</evidence>
<dbReference type="InterPro" id="IPR012674">
    <property type="entry name" value="Calycin"/>
</dbReference>
<dbReference type="InterPro" id="IPR000566">
    <property type="entry name" value="Lipocln_cytosolic_FA-bd_dom"/>
</dbReference>